<evidence type="ECO:0000313" key="2">
    <source>
        <dbReference type="Proteomes" id="UP000824890"/>
    </source>
</evidence>
<dbReference type="PANTHER" id="PTHR33524:SF1">
    <property type="entry name" value="SET DOMAIN-CONTAINING PROTEIN"/>
    <property type="match status" value="1"/>
</dbReference>
<dbReference type="InterPro" id="IPR040415">
    <property type="entry name" value="SETD9"/>
</dbReference>
<organism evidence="1 2">
    <name type="scientific">Brassica napus</name>
    <name type="common">Rape</name>
    <dbReference type="NCBI Taxonomy" id="3708"/>
    <lineage>
        <taxon>Eukaryota</taxon>
        <taxon>Viridiplantae</taxon>
        <taxon>Streptophyta</taxon>
        <taxon>Embryophyta</taxon>
        <taxon>Tracheophyta</taxon>
        <taxon>Spermatophyta</taxon>
        <taxon>Magnoliopsida</taxon>
        <taxon>eudicotyledons</taxon>
        <taxon>Gunneridae</taxon>
        <taxon>Pentapetalae</taxon>
        <taxon>rosids</taxon>
        <taxon>malvids</taxon>
        <taxon>Brassicales</taxon>
        <taxon>Brassicaceae</taxon>
        <taxon>Brassiceae</taxon>
        <taxon>Brassica</taxon>
    </lineage>
</organism>
<dbReference type="PANTHER" id="PTHR33524">
    <property type="entry name" value="C5ORF35"/>
    <property type="match status" value="1"/>
</dbReference>
<proteinExistence type="predicted"/>
<reference evidence="1 2" key="1">
    <citation type="submission" date="2021-05" db="EMBL/GenBank/DDBJ databases">
        <title>Genome Assembly of Synthetic Allotetraploid Brassica napus Reveals Homoeologous Exchanges between Subgenomes.</title>
        <authorList>
            <person name="Davis J.T."/>
        </authorList>
    </citation>
    <scope>NUCLEOTIDE SEQUENCE [LARGE SCALE GENOMIC DNA]</scope>
    <source>
        <strain evidence="2">cv. Da-Ae</strain>
        <tissue evidence="1">Seedling</tissue>
    </source>
</reference>
<protein>
    <submittedName>
        <fullName evidence="1">Uncharacterized protein</fullName>
    </submittedName>
</protein>
<accession>A0ABQ8B5T5</accession>
<dbReference type="Gene3D" id="2.170.270.10">
    <property type="entry name" value="SET domain"/>
    <property type="match status" value="1"/>
</dbReference>
<dbReference type="Proteomes" id="UP000824890">
    <property type="component" value="Unassembled WGS sequence"/>
</dbReference>
<dbReference type="EMBL" id="JAGKQM010000012">
    <property type="protein sequence ID" value="KAH0900149.1"/>
    <property type="molecule type" value="Genomic_DNA"/>
</dbReference>
<name>A0ABQ8B5T5_BRANA</name>
<sequence length="220" mass="24785">MEVEKIGFDLVSRKMLLLEFLPRVFTFAKNPRQLQFEADINKLFMYTSFNRLGREAMETDAEEIIEMAARTSKDHKTASPLPPRQSGLTFAIGGDIYLIKWATPHKDAGQGCFIKSQADAGTVLAFYPGVIYSPAFYRYIPGYPKVDSHNSYLITRYDGTVINAQPWVSVENVENYGLTAGSNGLDASVLKTLVLVATRELCDEELLLNYRLTNSKRRPD</sequence>
<keyword evidence="2" id="KW-1185">Reference proteome</keyword>
<gene>
    <name evidence="1" type="ORF">HID58_049717</name>
</gene>
<dbReference type="InterPro" id="IPR046341">
    <property type="entry name" value="SET_dom_sf"/>
</dbReference>
<comment type="caution">
    <text evidence="1">The sequence shown here is derived from an EMBL/GenBank/DDBJ whole genome shotgun (WGS) entry which is preliminary data.</text>
</comment>
<evidence type="ECO:0000313" key="1">
    <source>
        <dbReference type="EMBL" id="KAH0900149.1"/>
    </source>
</evidence>